<name>A0AAV3RII6_LITER</name>
<keyword evidence="9" id="KW-0472">Membrane</keyword>
<evidence type="ECO:0000256" key="3">
    <source>
        <dbReference type="ARBA" id="ARBA00022475"/>
    </source>
</evidence>
<feature type="domain" description="Albumin" evidence="13">
    <location>
        <begin position="1"/>
        <end position="27"/>
    </location>
</feature>
<dbReference type="SUPFAM" id="SSF52058">
    <property type="entry name" value="L domain-like"/>
    <property type="match status" value="2"/>
</dbReference>
<comment type="subcellular location">
    <subcellularLocation>
        <location evidence="1">Cell membrane</location>
        <topology evidence="1">Single-pass type I membrane protein</topology>
    </subcellularLocation>
</comment>
<keyword evidence="4" id="KW-0433">Leucine-rich repeat</keyword>
<dbReference type="FunFam" id="3.80.10.10:FF:000041">
    <property type="entry name" value="LRR receptor-like serine/threonine-protein kinase ERECTA"/>
    <property type="match status" value="1"/>
</dbReference>
<dbReference type="GO" id="GO:0005886">
    <property type="term" value="C:plasma membrane"/>
    <property type="evidence" value="ECO:0007669"/>
    <property type="project" value="UniProtKB-SubCell"/>
</dbReference>
<evidence type="ECO:0000256" key="7">
    <source>
        <dbReference type="ARBA" id="ARBA00022737"/>
    </source>
</evidence>
<dbReference type="PROSITE" id="PS51438">
    <property type="entry name" value="ALBUMIN_2"/>
    <property type="match status" value="1"/>
</dbReference>
<proteinExistence type="inferred from homology"/>
<organism evidence="14 15">
    <name type="scientific">Lithospermum erythrorhizon</name>
    <name type="common">Purple gromwell</name>
    <name type="synonym">Lithospermum officinale var. erythrorhizon</name>
    <dbReference type="NCBI Taxonomy" id="34254"/>
    <lineage>
        <taxon>Eukaryota</taxon>
        <taxon>Viridiplantae</taxon>
        <taxon>Streptophyta</taxon>
        <taxon>Embryophyta</taxon>
        <taxon>Tracheophyta</taxon>
        <taxon>Spermatophyta</taxon>
        <taxon>Magnoliopsida</taxon>
        <taxon>eudicotyledons</taxon>
        <taxon>Gunneridae</taxon>
        <taxon>Pentapetalae</taxon>
        <taxon>asterids</taxon>
        <taxon>lamiids</taxon>
        <taxon>Boraginales</taxon>
        <taxon>Boraginaceae</taxon>
        <taxon>Boraginoideae</taxon>
        <taxon>Lithospermeae</taxon>
        <taxon>Lithospermum</taxon>
    </lineage>
</organism>
<sequence>MEGLETCCGQANLTISCFADEREALLELKRSFVDDSHRLQSWTGKDCCGWKGVECSRKTGHVVKLDLHNPVIIDYDSFYNDADYAENYSRSCVGGEVSPSLVNLTRLVYLDLSSNNFSYGEIPRFMGSLKNLRYLKLSVARFGGKVPPYLGNLSSLEYLDLSDFWTNRLTSDSLSWISSLPSLKYLNLSGVNLGQSDDWMYGINMLPSLVDLNLSNCLVRRIPPLEYYNFTSLVSLDLQWNSINSTLPPWISNITGLLALRLDGNEFYGYIPDSFKKLTSLRQLGLSSNFLGSSFPSPVLSMINLSYLDLYNNKFRGSIPSNITSLCSLELINFSTNRFSGEIPNLGTDFYGCLTNLQYIQLSYNSFEGPVPESFGTLSSLIELDISNNLCSGNIPTNVGQLRRLKKLRLNKNSLSGMISELHFAQHTVLSELSMSSNSLVFNVSSRWVPPFQLQTIKLDSCVLGPEFPLWLQTQTKVKELGISNASISDSLPDWFEKIYSHVHFLDLSRNRISGKLPKFEKSNITDRRLVFRSNNFVGPLVPLPSDVHFLDVSDNSLAGNISIPEATNLTVQFLLLSNNFFTGEIPTSLCQMKVLWILDISSNLLTGKIPDCFGDIQSLSMLDLSDNNMNGAIPSSLSSLTNLNSLRLHNNNFEGKLPLLQDSMFLTILDLGRNNLNDVIPTWIGENLTSFKFLNLQSNKLHGDIPPSICLLEELQMLNLAGNDISGKIPHCFGNLTGMNIDHYQYEYLEVDLDYGGSIADFIKGVERRYTKTLPFLVSIDLSNNNISGQIPGELMNLSKLLNLNMSRNHLQGRVPENIGDLKALESLDLSWNDISGPVPYSLSSLTYLSHLNLSYNKFSGRVPTGNQLQTLNDPSIYIGNSELCGAPLPNACPGDLPFPKTDEDTDDTEHNHDRSSEEWDLVSRSGCWEFVAFCISRSHGVMHFFIS</sequence>
<evidence type="ECO:0000256" key="6">
    <source>
        <dbReference type="ARBA" id="ARBA00022729"/>
    </source>
</evidence>
<dbReference type="FunFam" id="3.80.10.10:FF:000111">
    <property type="entry name" value="LRR receptor-like serine/threonine-protein kinase ERECTA"/>
    <property type="match status" value="1"/>
</dbReference>
<accession>A0AAV3RII6</accession>
<gene>
    <name evidence="14" type="ORF">LIER_41786</name>
</gene>
<evidence type="ECO:0000256" key="4">
    <source>
        <dbReference type="ARBA" id="ARBA00022614"/>
    </source>
</evidence>
<dbReference type="InterPro" id="IPR013210">
    <property type="entry name" value="LRR_N_plant-typ"/>
</dbReference>
<dbReference type="GO" id="GO:0006952">
    <property type="term" value="P:defense response"/>
    <property type="evidence" value="ECO:0007669"/>
    <property type="project" value="UniProtKB-ARBA"/>
</dbReference>
<comment type="similarity">
    <text evidence="2">Belongs to the RLP family.</text>
</comment>
<dbReference type="Pfam" id="PF00560">
    <property type="entry name" value="LRR_1"/>
    <property type="match status" value="7"/>
</dbReference>
<evidence type="ECO:0000256" key="8">
    <source>
        <dbReference type="ARBA" id="ARBA00022989"/>
    </source>
</evidence>
<dbReference type="EMBL" id="BAABME010026942">
    <property type="protein sequence ID" value="GAA0174798.1"/>
    <property type="molecule type" value="Genomic_DNA"/>
</dbReference>
<dbReference type="Pfam" id="PF13855">
    <property type="entry name" value="LRR_8"/>
    <property type="match status" value="2"/>
</dbReference>
<evidence type="ECO:0000256" key="5">
    <source>
        <dbReference type="ARBA" id="ARBA00022692"/>
    </source>
</evidence>
<dbReference type="SUPFAM" id="SSF52047">
    <property type="entry name" value="RNI-like"/>
    <property type="match status" value="1"/>
</dbReference>
<comment type="caution">
    <text evidence="14">The sequence shown here is derived from an EMBL/GenBank/DDBJ whole genome shotgun (WGS) entry which is preliminary data.</text>
</comment>
<keyword evidence="8" id="KW-1133">Transmembrane helix</keyword>
<dbReference type="Pfam" id="PF08263">
    <property type="entry name" value="LRRNT_2"/>
    <property type="match status" value="1"/>
</dbReference>
<protein>
    <submittedName>
        <fullName evidence="14">Transmembrane signal receptor</fullName>
    </submittedName>
</protein>
<dbReference type="SMART" id="SM00369">
    <property type="entry name" value="LRR_TYP"/>
    <property type="match status" value="9"/>
</dbReference>
<dbReference type="FunFam" id="3.80.10.10:FF:001347">
    <property type="entry name" value="LRR receptor-like serine/threonine-protein kinase GSO2"/>
    <property type="match status" value="1"/>
</dbReference>
<dbReference type="GO" id="GO:0005615">
    <property type="term" value="C:extracellular space"/>
    <property type="evidence" value="ECO:0007669"/>
    <property type="project" value="InterPro"/>
</dbReference>
<keyword evidence="5 14" id="KW-0812">Transmembrane</keyword>
<evidence type="ECO:0000256" key="1">
    <source>
        <dbReference type="ARBA" id="ARBA00004251"/>
    </source>
</evidence>
<evidence type="ECO:0000313" key="15">
    <source>
        <dbReference type="Proteomes" id="UP001454036"/>
    </source>
</evidence>
<dbReference type="InterPro" id="IPR001611">
    <property type="entry name" value="Leu-rich_rpt"/>
</dbReference>
<reference evidence="14 15" key="1">
    <citation type="submission" date="2024-01" db="EMBL/GenBank/DDBJ databases">
        <title>The complete chloroplast genome sequence of Lithospermum erythrorhizon: insights into the phylogenetic relationship among Boraginaceae species and the maternal lineages of purple gromwells.</title>
        <authorList>
            <person name="Okada T."/>
            <person name="Watanabe K."/>
        </authorList>
    </citation>
    <scope>NUCLEOTIDE SEQUENCE [LARGE SCALE GENOMIC DNA]</scope>
</reference>
<keyword evidence="3" id="KW-1003">Cell membrane</keyword>
<dbReference type="InterPro" id="IPR046956">
    <property type="entry name" value="RLP23-like"/>
</dbReference>
<evidence type="ECO:0000256" key="9">
    <source>
        <dbReference type="ARBA" id="ARBA00023136"/>
    </source>
</evidence>
<dbReference type="AlphaFoldDB" id="A0AAV3RII6"/>
<keyword evidence="11" id="KW-0325">Glycoprotein</keyword>
<feature type="region of interest" description="Disordered" evidence="12">
    <location>
        <begin position="896"/>
        <end position="918"/>
    </location>
</feature>
<dbReference type="FunFam" id="3.80.10.10:FF:000095">
    <property type="entry name" value="LRR receptor-like serine/threonine-protein kinase GSO1"/>
    <property type="match status" value="1"/>
</dbReference>
<keyword evidence="10 14" id="KW-0675">Receptor</keyword>
<dbReference type="Proteomes" id="UP001454036">
    <property type="component" value="Unassembled WGS sequence"/>
</dbReference>
<evidence type="ECO:0000313" key="14">
    <source>
        <dbReference type="EMBL" id="GAA0174798.1"/>
    </source>
</evidence>
<dbReference type="PANTHER" id="PTHR48063:SF112">
    <property type="entry name" value="RECEPTOR LIKE PROTEIN 30-LIKE"/>
    <property type="match status" value="1"/>
</dbReference>
<keyword evidence="6" id="KW-0732">Signal</keyword>
<dbReference type="Gene3D" id="3.80.10.10">
    <property type="entry name" value="Ribonuclease Inhibitor"/>
    <property type="match status" value="4"/>
</dbReference>
<evidence type="ECO:0000259" key="13">
    <source>
        <dbReference type="PROSITE" id="PS51438"/>
    </source>
</evidence>
<evidence type="ECO:0000256" key="10">
    <source>
        <dbReference type="ARBA" id="ARBA00023170"/>
    </source>
</evidence>
<evidence type="ECO:0000256" key="11">
    <source>
        <dbReference type="ARBA" id="ARBA00023180"/>
    </source>
</evidence>
<evidence type="ECO:0000256" key="2">
    <source>
        <dbReference type="ARBA" id="ARBA00009592"/>
    </source>
</evidence>
<dbReference type="InterPro" id="IPR032675">
    <property type="entry name" value="LRR_dom_sf"/>
</dbReference>
<dbReference type="InterPro" id="IPR014760">
    <property type="entry name" value="Serum_albumin_N"/>
</dbReference>
<evidence type="ECO:0000256" key="12">
    <source>
        <dbReference type="SAM" id="MobiDB-lite"/>
    </source>
</evidence>
<keyword evidence="15" id="KW-1185">Reference proteome</keyword>
<keyword evidence="7" id="KW-0677">Repeat</keyword>
<dbReference type="GO" id="GO:0051707">
    <property type="term" value="P:response to other organism"/>
    <property type="evidence" value="ECO:0007669"/>
    <property type="project" value="UniProtKB-ARBA"/>
</dbReference>
<dbReference type="PANTHER" id="PTHR48063">
    <property type="entry name" value="LRR RECEPTOR-LIKE KINASE"/>
    <property type="match status" value="1"/>
</dbReference>
<dbReference type="InterPro" id="IPR003591">
    <property type="entry name" value="Leu-rich_rpt_typical-subtyp"/>
</dbReference>